<dbReference type="GO" id="GO:0005506">
    <property type="term" value="F:iron ion binding"/>
    <property type="evidence" value="ECO:0007669"/>
    <property type="project" value="InterPro"/>
</dbReference>
<dbReference type="InterPro" id="IPR001128">
    <property type="entry name" value="Cyt_P450"/>
</dbReference>
<name>Q9F840_MICMH</name>
<dbReference type="GO" id="GO:0020037">
    <property type="term" value="F:heme binding"/>
    <property type="evidence" value="ECO:0007669"/>
    <property type="project" value="InterPro"/>
</dbReference>
<gene>
    <name evidence="2" type="primary">megDVI</name>
</gene>
<dbReference type="PANTHER" id="PTHR46696">
    <property type="entry name" value="P450, PUTATIVE (EUROFUNG)-RELATED"/>
    <property type="match status" value="1"/>
</dbReference>
<reference evidence="2" key="1">
    <citation type="journal article" date="2000" name="Mol. Microbiol.">
        <title>Biosynthesis of the anti-parasitic agent megalomicin: transformation of erythromycin to megalomicin in Saccharopolyspora erythraea.</title>
        <authorList>
            <person name="Volchegursky Y."/>
            <person name="Hu Z."/>
            <person name="Katz L."/>
            <person name="McDaniel R."/>
        </authorList>
    </citation>
    <scope>NUCLEOTIDE SEQUENCE</scope>
    <source>
        <strain evidence="2">NRRL3275</strain>
    </source>
</reference>
<dbReference type="Pfam" id="PF00067">
    <property type="entry name" value="p450"/>
    <property type="match status" value="1"/>
</dbReference>
<dbReference type="Gene3D" id="1.10.630.10">
    <property type="entry name" value="Cytochrome P450"/>
    <property type="match status" value="1"/>
</dbReference>
<sequence>MAVGDRRRLGRELQMARGLYWGFGANGDLYSMLLSGRDDDPWTWYERLRAAGRGPYASRAGTWVVGDHRTAAEVLADPGFTHGPPDAARWMQVAHCPAASWAGPFREFYARTEDAASVTVDADWLQQRCARLVTELGSRFDLVNDFAREVPVLALGTAPALKGVDPDRLRSWTSATRVCLDAQVSPQQLAVTEQALTALDEIDAVTGGRDAAVLVGVVAELAANTVGNAVLAVTELPELAARLADDPETATRVVTEVSRTSPGVHLERRTAASDRRVGGVDVPTGGEVTVVVAAANRDPEVFTDPDRFDVDRGGDAEILSSRPGSPRTDLDALVATLATAALRAAAPVLPRLSRSGPVIRRRRSPVARGLSRCPVEL</sequence>
<dbReference type="GO" id="GO:0004497">
    <property type="term" value="F:monooxygenase activity"/>
    <property type="evidence" value="ECO:0007669"/>
    <property type="project" value="InterPro"/>
</dbReference>
<accession>Q9F840</accession>
<dbReference type="GO" id="GO:0016853">
    <property type="term" value="F:isomerase activity"/>
    <property type="evidence" value="ECO:0007669"/>
    <property type="project" value="UniProtKB-KW"/>
</dbReference>
<dbReference type="InterPro" id="IPR036396">
    <property type="entry name" value="Cyt_P450_sf"/>
</dbReference>
<dbReference type="EMBL" id="AF263245">
    <property type="protein sequence ID" value="AAG13907.1"/>
    <property type="molecule type" value="Genomic_DNA"/>
</dbReference>
<dbReference type="SUPFAM" id="SSF48264">
    <property type="entry name" value="Cytochrome P450"/>
    <property type="match status" value="1"/>
</dbReference>
<dbReference type="AlphaFoldDB" id="Q9F840"/>
<evidence type="ECO:0000313" key="2">
    <source>
        <dbReference type="EMBL" id="AAG13907.1"/>
    </source>
</evidence>
<keyword evidence="2" id="KW-0413">Isomerase</keyword>
<protein>
    <submittedName>
        <fullName evidence="2">TDP-4-keto-6-deoxyhexose 3,4-isomerase</fullName>
    </submittedName>
</protein>
<dbReference type="KEGG" id="ag:AAG13907"/>
<dbReference type="PANTHER" id="PTHR46696:SF1">
    <property type="entry name" value="CYTOCHROME P450 YJIB-RELATED"/>
    <property type="match status" value="1"/>
</dbReference>
<comment type="similarity">
    <text evidence="1">Belongs to the cytochrome P450 family.</text>
</comment>
<dbReference type="PRINTS" id="PR00359">
    <property type="entry name" value="BP450"/>
</dbReference>
<dbReference type="GO" id="GO:0016705">
    <property type="term" value="F:oxidoreductase activity, acting on paired donors, with incorporation or reduction of molecular oxygen"/>
    <property type="evidence" value="ECO:0007669"/>
    <property type="project" value="InterPro"/>
</dbReference>
<proteinExistence type="inferred from homology"/>
<dbReference type="CDD" id="cd11036">
    <property type="entry name" value="AknT-like"/>
    <property type="match status" value="1"/>
</dbReference>
<dbReference type="InterPro" id="IPR002397">
    <property type="entry name" value="Cyt_P450_B"/>
</dbReference>
<organism evidence="2">
    <name type="scientific">Micromonospora megalomicea subsp. nigra</name>
    <dbReference type="NCBI Taxonomy" id="136926"/>
    <lineage>
        <taxon>Bacteria</taxon>
        <taxon>Bacillati</taxon>
        <taxon>Actinomycetota</taxon>
        <taxon>Actinomycetes</taxon>
        <taxon>Micromonosporales</taxon>
        <taxon>Micromonosporaceae</taxon>
        <taxon>Micromonospora</taxon>
    </lineage>
</organism>
<evidence type="ECO:0000256" key="1">
    <source>
        <dbReference type="ARBA" id="ARBA00010617"/>
    </source>
</evidence>